<feature type="transmembrane region" description="Helical" evidence="1">
    <location>
        <begin position="36"/>
        <end position="56"/>
    </location>
</feature>
<keyword evidence="1" id="KW-0472">Membrane</keyword>
<reference evidence="2 3" key="1">
    <citation type="submission" date="2018-01" db="EMBL/GenBank/DDBJ databases">
        <title>Complete genome sequence of Flavivirga eckloniae ECD14 isolated from seaweed Ecklonia cava.</title>
        <authorList>
            <person name="Lee J.H."/>
            <person name="Baik K.S."/>
            <person name="Seong C.N."/>
        </authorList>
    </citation>
    <scope>NUCLEOTIDE SEQUENCE [LARGE SCALE GENOMIC DNA]</scope>
    <source>
        <strain evidence="2 3">ECD14</strain>
    </source>
</reference>
<sequence>MTIIDFLIGMTLMNAMLHLALGFWKGRMLTSFGYGNTQNIAYGILNIAISLGLFIYKYGINEILNNGIFGGALTVFLIFLIFGKFLYRVFNKKE</sequence>
<dbReference type="AlphaFoldDB" id="A0A2K9PW47"/>
<evidence type="ECO:0000313" key="3">
    <source>
        <dbReference type="Proteomes" id="UP000235826"/>
    </source>
</evidence>
<feature type="transmembrane region" description="Helical" evidence="1">
    <location>
        <begin position="6"/>
        <end position="24"/>
    </location>
</feature>
<proteinExistence type="predicted"/>
<accession>A0A2K9PW47</accession>
<protein>
    <submittedName>
        <fullName evidence="2">Uncharacterized protein</fullName>
    </submittedName>
</protein>
<organism evidence="2 3">
    <name type="scientific">Flavivirga eckloniae</name>
    <dbReference type="NCBI Taxonomy" id="1803846"/>
    <lineage>
        <taxon>Bacteria</taxon>
        <taxon>Pseudomonadati</taxon>
        <taxon>Bacteroidota</taxon>
        <taxon>Flavobacteriia</taxon>
        <taxon>Flavobacteriales</taxon>
        <taxon>Flavobacteriaceae</taxon>
        <taxon>Flavivirga</taxon>
    </lineage>
</organism>
<dbReference type="OrthoDB" id="1139303at2"/>
<keyword evidence="1" id="KW-1133">Transmembrane helix</keyword>
<keyword evidence="1" id="KW-0812">Transmembrane</keyword>
<evidence type="ECO:0000313" key="2">
    <source>
        <dbReference type="EMBL" id="AUP81295.1"/>
    </source>
</evidence>
<feature type="transmembrane region" description="Helical" evidence="1">
    <location>
        <begin position="68"/>
        <end position="87"/>
    </location>
</feature>
<evidence type="ECO:0000256" key="1">
    <source>
        <dbReference type="SAM" id="Phobius"/>
    </source>
</evidence>
<dbReference type="RefSeq" id="WP_102757938.1">
    <property type="nucleotide sequence ID" value="NZ_CP025791.1"/>
</dbReference>
<name>A0A2K9PW47_9FLAO</name>
<keyword evidence="3" id="KW-1185">Reference proteome</keyword>
<gene>
    <name evidence="2" type="ORF">C1H87_22270</name>
</gene>
<dbReference type="EMBL" id="CP025791">
    <property type="protein sequence ID" value="AUP81295.1"/>
    <property type="molecule type" value="Genomic_DNA"/>
</dbReference>
<dbReference type="KEGG" id="fek:C1H87_22270"/>
<dbReference type="Proteomes" id="UP000235826">
    <property type="component" value="Chromosome"/>
</dbReference>